<dbReference type="CDD" id="cd00866">
    <property type="entry name" value="PEBP_euk"/>
    <property type="match status" value="1"/>
</dbReference>
<dbReference type="InterPro" id="IPR008914">
    <property type="entry name" value="PEBP"/>
</dbReference>
<dbReference type="EMBL" id="PQFF01000525">
    <property type="protein sequence ID" value="RHZ46099.1"/>
    <property type="molecule type" value="Genomic_DNA"/>
</dbReference>
<feature type="region of interest" description="Disordered" evidence="1">
    <location>
        <begin position="35"/>
        <end position="81"/>
    </location>
</feature>
<evidence type="ECO:0000256" key="1">
    <source>
        <dbReference type="SAM" id="MobiDB-lite"/>
    </source>
</evidence>
<dbReference type="Gene3D" id="1.20.58.1180">
    <property type="match status" value="1"/>
</dbReference>
<dbReference type="STRING" id="1348612.A0A397G7W2"/>
<organism evidence="2 3">
    <name type="scientific">Diversispora epigaea</name>
    <dbReference type="NCBI Taxonomy" id="1348612"/>
    <lineage>
        <taxon>Eukaryota</taxon>
        <taxon>Fungi</taxon>
        <taxon>Fungi incertae sedis</taxon>
        <taxon>Mucoromycota</taxon>
        <taxon>Glomeromycotina</taxon>
        <taxon>Glomeromycetes</taxon>
        <taxon>Diversisporales</taxon>
        <taxon>Diversisporaceae</taxon>
        <taxon>Diversispora</taxon>
    </lineage>
</organism>
<evidence type="ECO:0000313" key="3">
    <source>
        <dbReference type="Proteomes" id="UP000266861"/>
    </source>
</evidence>
<comment type="caution">
    <text evidence="2">The sequence shown here is derived from an EMBL/GenBank/DDBJ whole genome shotgun (WGS) entry which is preliminary data.</text>
</comment>
<reference evidence="2 3" key="1">
    <citation type="submission" date="2018-08" db="EMBL/GenBank/DDBJ databases">
        <title>Genome and evolution of the arbuscular mycorrhizal fungus Diversispora epigaea (formerly Glomus versiforme) and its bacterial endosymbionts.</title>
        <authorList>
            <person name="Sun X."/>
            <person name="Fei Z."/>
            <person name="Harrison M."/>
        </authorList>
    </citation>
    <scope>NUCLEOTIDE SEQUENCE [LARGE SCALE GENOMIC DNA]</scope>
    <source>
        <strain evidence="2 3">IT104</strain>
    </source>
</reference>
<dbReference type="PANTHER" id="PTHR11362:SF82">
    <property type="entry name" value="PHOSPHATIDYLETHANOLAMINE-BINDING PROTEIN 4"/>
    <property type="match status" value="1"/>
</dbReference>
<dbReference type="OrthoDB" id="2153661at2759"/>
<dbReference type="InterPro" id="IPR035810">
    <property type="entry name" value="PEBP_euk"/>
</dbReference>
<keyword evidence="3" id="KW-1185">Reference proteome</keyword>
<feature type="compositionally biased region" description="Polar residues" evidence="1">
    <location>
        <begin position="37"/>
        <end position="71"/>
    </location>
</feature>
<proteinExistence type="predicted"/>
<gene>
    <name evidence="2" type="ORF">Glove_634g14</name>
</gene>
<sequence length="415" mass="48083">MYVERFLQRTIPTTIASFSKSHILPVSRIGIRFLKTKPSTRNSSADKTNSSSTRKTPADKTNLSTRNSSADKNGVTPPTAPPLVYKPAALGVNPAYDEALKYITKDKAKKYKQIEEIEQIIKMKINQGVHPNDESIKEFEKEIYDLSVYAEANDPEIRWNFEHGKVDMTKPIYRFLREKQWKNGYNQHLMERINQMFVVPDVFPLVKNLTIDLQFKFEGDIVEPGIFLQPINTIDPPTMIVTNYHVDTRFYTLLMVDPDMPDVMQKTFKTEWHWLVINIPLMATKNDMSGGETIKPYVPPHPPKGTKYHRYTFGVYEQTQGKIEKEDLDLPIELPQLVEQYQLKLCGASFFREIWDETVSDIYRDILKIREPIYAKPPKEDPYLEAATGKKRSAKYLETLNDQLFVKDMFGNNDV</sequence>
<evidence type="ECO:0008006" key="4">
    <source>
        <dbReference type="Google" id="ProtNLM"/>
    </source>
</evidence>
<dbReference type="Gene3D" id="3.90.280.10">
    <property type="entry name" value="PEBP-like"/>
    <property type="match status" value="1"/>
</dbReference>
<dbReference type="AlphaFoldDB" id="A0A397G7W2"/>
<evidence type="ECO:0000313" key="2">
    <source>
        <dbReference type="EMBL" id="RHZ46099.1"/>
    </source>
</evidence>
<accession>A0A397G7W2</accession>
<dbReference type="InterPro" id="IPR036610">
    <property type="entry name" value="PEBP-like_sf"/>
</dbReference>
<name>A0A397G7W2_9GLOM</name>
<dbReference type="PANTHER" id="PTHR11362">
    <property type="entry name" value="PHOSPHATIDYLETHANOLAMINE-BINDING PROTEIN"/>
    <property type="match status" value="1"/>
</dbReference>
<dbReference type="SUPFAM" id="SSF49777">
    <property type="entry name" value="PEBP-like"/>
    <property type="match status" value="1"/>
</dbReference>
<dbReference type="Pfam" id="PF01161">
    <property type="entry name" value="PBP"/>
    <property type="match status" value="1"/>
</dbReference>
<protein>
    <recommendedName>
        <fullName evidence="4">Phosphatidylethanolamine-binding protein</fullName>
    </recommendedName>
</protein>
<dbReference type="Proteomes" id="UP000266861">
    <property type="component" value="Unassembled WGS sequence"/>
</dbReference>